<dbReference type="AlphaFoldDB" id="A0A5N5T9G1"/>
<organism evidence="1 2">
    <name type="scientific">Armadillidium nasatum</name>
    <dbReference type="NCBI Taxonomy" id="96803"/>
    <lineage>
        <taxon>Eukaryota</taxon>
        <taxon>Metazoa</taxon>
        <taxon>Ecdysozoa</taxon>
        <taxon>Arthropoda</taxon>
        <taxon>Crustacea</taxon>
        <taxon>Multicrustacea</taxon>
        <taxon>Malacostraca</taxon>
        <taxon>Eumalacostraca</taxon>
        <taxon>Peracarida</taxon>
        <taxon>Isopoda</taxon>
        <taxon>Oniscidea</taxon>
        <taxon>Crinocheta</taxon>
        <taxon>Armadillidiidae</taxon>
        <taxon>Armadillidium</taxon>
    </lineage>
</organism>
<comment type="caution">
    <text evidence="1">The sequence shown here is derived from an EMBL/GenBank/DDBJ whole genome shotgun (WGS) entry which is preliminary data.</text>
</comment>
<reference evidence="1 2" key="1">
    <citation type="journal article" date="2019" name="PLoS Biol.">
        <title>Sex chromosomes control vertical transmission of feminizing Wolbachia symbionts in an isopod.</title>
        <authorList>
            <person name="Becking T."/>
            <person name="Chebbi M.A."/>
            <person name="Giraud I."/>
            <person name="Moumen B."/>
            <person name="Laverre T."/>
            <person name="Caubet Y."/>
            <person name="Peccoud J."/>
            <person name="Gilbert C."/>
            <person name="Cordaux R."/>
        </authorList>
    </citation>
    <scope>NUCLEOTIDE SEQUENCE [LARGE SCALE GENOMIC DNA]</scope>
    <source>
        <strain evidence="1">ANa2</strain>
        <tissue evidence="1">Whole body excluding digestive tract and cuticle</tissue>
    </source>
</reference>
<keyword evidence="2" id="KW-1185">Reference proteome</keyword>
<evidence type="ECO:0000313" key="1">
    <source>
        <dbReference type="EMBL" id="KAB7503274.1"/>
    </source>
</evidence>
<proteinExistence type="predicted"/>
<name>A0A5N5T9G1_9CRUS</name>
<dbReference type="Proteomes" id="UP000326759">
    <property type="component" value="Unassembled WGS sequence"/>
</dbReference>
<dbReference type="EMBL" id="SEYY01005508">
    <property type="protein sequence ID" value="KAB7503274.1"/>
    <property type="molecule type" value="Genomic_DNA"/>
</dbReference>
<gene>
    <name evidence="1" type="ORF">Anas_05964</name>
</gene>
<accession>A0A5N5T9G1</accession>
<dbReference type="OrthoDB" id="6397942at2759"/>
<protein>
    <submittedName>
        <fullName evidence="1">Uncharacterized protein</fullName>
    </submittedName>
</protein>
<evidence type="ECO:0000313" key="2">
    <source>
        <dbReference type="Proteomes" id="UP000326759"/>
    </source>
</evidence>
<sequence>MLKDLQRLETILKKSEEELKEPEEKELKEWVNDLDVLSRKSLKRTFKAMFKRNIYLYNPNAKLKVPDTQ</sequence>